<dbReference type="Pfam" id="PF01610">
    <property type="entry name" value="DDE_Tnp_ISL3"/>
    <property type="match status" value="2"/>
</dbReference>
<organism evidence="3 4">
    <name type="scientific">Ktedonospora formicarum</name>
    <dbReference type="NCBI Taxonomy" id="2778364"/>
    <lineage>
        <taxon>Bacteria</taxon>
        <taxon>Bacillati</taxon>
        <taxon>Chloroflexota</taxon>
        <taxon>Ktedonobacteria</taxon>
        <taxon>Ktedonobacterales</taxon>
        <taxon>Ktedonobacteraceae</taxon>
        <taxon>Ktedonospora</taxon>
    </lineage>
</organism>
<gene>
    <name evidence="3" type="ORF">KSX_93570</name>
</gene>
<comment type="caution">
    <text evidence="3">The sequence shown here is derived from an EMBL/GenBank/DDBJ whole genome shotgun (WGS) entry which is preliminary data.</text>
</comment>
<dbReference type="Gene3D" id="1.10.10.60">
    <property type="entry name" value="Homeodomain-like"/>
    <property type="match status" value="1"/>
</dbReference>
<accession>A0A8J3I7Y9</accession>
<evidence type="ECO:0000313" key="3">
    <source>
        <dbReference type="EMBL" id="GHO51194.1"/>
    </source>
</evidence>
<dbReference type="PROSITE" id="PS50531">
    <property type="entry name" value="HTH_IS21"/>
    <property type="match status" value="1"/>
</dbReference>
<evidence type="ECO:0000313" key="4">
    <source>
        <dbReference type="Proteomes" id="UP000612362"/>
    </source>
</evidence>
<dbReference type="InterPro" id="IPR002560">
    <property type="entry name" value="Transposase_DDE"/>
</dbReference>
<dbReference type="PANTHER" id="PTHR33498">
    <property type="entry name" value="TRANSPOSASE FOR INSERTION SEQUENCE ELEMENT IS1557"/>
    <property type="match status" value="1"/>
</dbReference>
<keyword evidence="4" id="KW-1185">Reference proteome</keyword>
<feature type="region of interest" description="Disordered" evidence="1">
    <location>
        <begin position="145"/>
        <end position="203"/>
    </location>
</feature>
<feature type="region of interest" description="Disordered" evidence="1">
    <location>
        <begin position="318"/>
        <end position="341"/>
    </location>
</feature>
<dbReference type="InterPro" id="IPR017894">
    <property type="entry name" value="HTH_IS21_transposase_type"/>
</dbReference>
<feature type="compositionally biased region" description="Polar residues" evidence="1">
    <location>
        <begin position="147"/>
        <end position="167"/>
    </location>
</feature>
<sequence>MSLATSAEAASRLAPRLGMKSSPSTLLRCQKTNPLPQPSSHTKIGIDDFAFRRGQTYGTIIVDLETHKIVDLLPDRSKETAKAWLCIHPEIEVISRDRASNYSDAAREAAPQALQVADRFHLVKNIRGKIKDVLDRNRSCLPLVKNPATSPTILSQENPPEESSGTESEAHPQEKEVHEAQEQSFTPSGEDPASPGLLTISEQRRQLNRDKRYALYEKVKDLRKQGLSHYAIADTLDISRPTVRRFLEAEQFPERVNSPKTKQKSGVVTPYLSFLSERWLAGCHNGRLLFREAKARGYSGSRAQLERVTTEWRKYLPPSLTAKQKKSPPVATPPPKNQQLSPQQASWLFVIDKLQLTAEQQWQIEQCCRINEELAKAYLLSQNFTEMLRERKADDLKEWLQRARESQIPELEGFAKSLQQDYSAIYAACSQPWSQGQVEGHVNRLKCLKRQLYGRAKFDLLRHKVLQAI</sequence>
<feature type="compositionally biased region" description="Basic and acidic residues" evidence="1">
    <location>
        <begin position="168"/>
        <end position="181"/>
    </location>
</feature>
<dbReference type="NCBIfam" id="NF033550">
    <property type="entry name" value="transpos_ISL3"/>
    <property type="match status" value="1"/>
</dbReference>
<dbReference type="EMBL" id="BNJF01000011">
    <property type="protein sequence ID" value="GHO51194.1"/>
    <property type="molecule type" value="Genomic_DNA"/>
</dbReference>
<dbReference type="AlphaFoldDB" id="A0A8J3I7Y9"/>
<protein>
    <recommendedName>
        <fullName evidence="2">HTH IS21-type domain-containing protein</fullName>
    </recommendedName>
</protein>
<reference evidence="3" key="1">
    <citation type="submission" date="2020-10" db="EMBL/GenBank/DDBJ databases">
        <title>Taxonomic study of unclassified bacteria belonging to the class Ktedonobacteria.</title>
        <authorList>
            <person name="Yabe S."/>
            <person name="Wang C.M."/>
            <person name="Zheng Y."/>
            <person name="Sakai Y."/>
            <person name="Cavaletti L."/>
            <person name="Monciardini P."/>
            <person name="Donadio S."/>
        </authorList>
    </citation>
    <scope>NUCLEOTIDE SEQUENCE</scope>
    <source>
        <strain evidence="3">SOSP1-1</strain>
    </source>
</reference>
<dbReference type="InterPro" id="IPR047951">
    <property type="entry name" value="Transpos_ISL3"/>
</dbReference>
<name>A0A8J3I7Y9_9CHLR</name>
<feature type="domain" description="HTH IS21-type" evidence="2">
    <location>
        <begin position="214"/>
        <end position="279"/>
    </location>
</feature>
<evidence type="ECO:0000256" key="1">
    <source>
        <dbReference type="SAM" id="MobiDB-lite"/>
    </source>
</evidence>
<dbReference type="PANTHER" id="PTHR33498:SF1">
    <property type="entry name" value="TRANSPOSASE FOR INSERTION SEQUENCE ELEMENT IS1557"/>
    <property type="match status" value="1"/>
</dbReference>
<proteinExistence type="predicted"/>
<dbReference type="Proteomes" id="UP000612362">
    <property type="component" value="Unassembled WGS sequence"/>
</dbReference>
<evidence type="ECO:0000259" key="2">
    <source>
        <dbReference type="PROSITE" id="PS50531"/>
    </source>
</evidence>